<protein>
    <submittedName>
        <fullName evidence="1">Uncharacterized protein</fullName>
    </submittedName>
</protein>
<sequence>MDIFEFRISNLSEFPNFFQTQMESCLKTDDLETNFKNLEFLMAKELNVMWDIASLENFLKEELIPDGLRWQLPLNTDSRDIQEHTAWGKNT</sequence>
<proteinExistence type="predicted"/>
<dbReference type="Proteomes" id="UP000824782">
    <property type="component" value="Unassembled WGS sequence"/>
</dbReference>
<evidence type="ECO:0000313" key="2">
    <source>
        <dbReference type="Proteomes" id="UP000824782"/>
    </source>
</evidence>
<keyword evidence="2" id="KW-1185">Reference proteome</keyword>
<accession>A0AAV7D3M7</accession>
<evidence type="ECO:0000313" key="1">
    <source>
        <dbReference type="EMBL" id="KAG8591753.1"/>
    </source>
</evidence>
<reference evidence="1" key="1">
    <citation type="thesis" date="2020" institute="ProQuest LLC" country="789 East Eisenhower Parkway, Ann Arbor, MI, USA">
        <title>Comparative Genomics and Chromosome Evolution.</title>
        <authorList>
            <person name="Mudd A.B."/>
        </authorList>
    </citation>
    <scope>NUCLEOTIDE SEQUENCE</scope>
    <source>
        <strain evidence="1">237g6f4</strain>
        <tissue evidence="1">Blood</tissue>
    </source>
</reference>
<dbReference type="AlphaFoldDB" id="A0AAV7D3M7"/>
<organism evidence="1 2">
    <name type="scientific">Engystomops pustulosus</name>
    <name type="common">Tungara frog</name>
    <name type="synonym">Physalaemus pustulosus</name>
    <dbReference type="NCBI Taxonomy" id="76066"/>
    <lineage>
        <taxon>Eukaryota</taxon>
        <taxon>Metazoa</taxon>
        <taxon>Chordata</taxon>
        <taxon>Craniata</taxon>
        <taxon>Vertebrata</taxon>
        <taxon>Euteleostomi</taxon>
        <taxon>Amphibia</taxon>
        <taxon>Batrachia</taxon>
        <taxon>Anura</taxon>
        <taxon>Neobatrachia</taxon>
        <taxon>Hyloidea</taxon>
        <taxon>Leptodactylidae</taxon>
        <taxon>Leiuperinae</taxon>
        <taxon>Engystomops</taxon>
    </lineage>
</organism>
<name>A0AAV7D3M7_ENGPU</name>
<dbReference type="EMBL" id="WNYA01000001">
    <property type="protein sequence ID" value="KAG8591753.1"/>
    <property type="molecule type" value="Genomic_DNA"/>
</dbReference>
<comment type="caution">
    <text evidence="1">The sequence shown here is derived from an EMBL/GenBank/DDBJ whole genome shotgun (WGS) entry which is preliminary data.</text>
</comment>
<gene>
    <name evidence="1" type="ORF">GDO81_000288</name>
</gene>